<dbReference type="EMBL" id="BMAT01007356">
    <property type="protein sequence ID" value="GFR62767.1"/>
    <property type="molecule type" value="Genomic_DNA"/>
</dbReference>
<evidence type="ECO:0000313" key="2">
    <source>
        <dbReference type="EMBL" id="GFR62767.1"/>
    </source>
</evidence>
<dbReference type="SUPFAM" id="SSF52540">
    <property type="entry name" value="P-loop containing nucleoside triphosphate hydrolases"/>
    <property type="match status" value="1"/>
</dbReference>
<dbReference type="PROSITE" id="PS50096">
    <property type="entry name" value="IQ"/>
    <property type="match status" value="5"/>
</dbReference>
<accession>A0AAV4ENP7</accession>
<feature type="compositionally biased region" description="Polar residues" evidence="1">
    <location>
        <begin position="194"/>
        <end position="206"/>
    </location>
</feature>
<evidence type="ECO:0000313" key="3">
    <source>
        <dbReference type="Proteomes" id="UP000762676"/>
    </source>
</evidence>
<reference evidence="2 3" key="1">
    <citation type="journal article" date="2021" name="Elife">
        <title>Chloroplast acquisition without the gene transfer in kleptoplastic sea slugs, Plakobranchus ocellatus.</title>
        <authorList>
            <person name="Maeda T."/>
            <person name="Takahashi S."/>
            <person name="Yoshida T."/>
            <person name="Shimamura S."/>
            <person name="Takaki Y."/>
            <person name="Nagai Y."/>
            <person name="Toyoda A."/>
            <person name="Suzuki Y."/>
            <person name="Arimoto A."/>
            <person name="Ishii H."/>
            <person name="Satoh N."/>
            <person name="Nishiyama T."/>
            <person name="Hasebe M."/>
            <person name="Maruyama T."/>
            <person name="Minagawa J."/>
            <person name="Obokata J."/>
            <person name="Shigenobu S."/>
        </authorList>
    </citation>
    <scope>NUCLEOTIDE SEQUENCE [LARGE SCALE GENOMIC DNA]</scope>
</reference>
<proteinExistence type="predicted"/>
<evidence type="ECO:0000256" key="1">
    <source>
        <dbReference type="SAM" id="MobiDB-lite"/>
    </source>
</evidence>
<keyword evidence="3" id="KW-1185">Reference proteome</keyword>
<protein>
    <submittedName>
        <fullName evidence="2">Abnormal spindle-like microcephaly-associated protein homolog isoform X2</fullName>
    </submittedName>
</protein>
<name>A0AAV4ENP7_9GAST</name>
<sequence length="323" mass="35981">MPRCHQFTSTLSCWVRFELTSLRSPCVSVLTKQTEGWGLWREKTGHDPALHGAKLEDRNYNNESFKKRSVDPSDPQQQQAAVTIQTQFRQHSAKGEVKAMREEDAATRIQAGFRGFIDREQVRTMKLAEMRKLSSKRWDRGDESASEQQTAAAAQEEEVDIDLNDPEVEKAAIKIQAGFKGFKARKEVTGQDEGAQQQTATETSRPASAAKSGEPEQTQEEEVDIDLTDPEVAQAALRIQAGFRGHQARQEVSAQKQDEEDIAAIDLGDPELKAAALKIQAGFKGIKSRRKLEAKKVALPLHESLHCCSGYLACMLLKIPQSH</sequence>
<dbReference type="AlphaFoldDB" id="A0AAV4ENP7"/>
<dbReference type="InterPro" id="IPR027417">
    <property type="entry name" value="P-loop_NTPase"/>
</dbReference>
<feature type="compositionally biased region" description="Basic and acidic residues" evidence="1">
    <location>
        <begin position="134"/>
        <end position="143"/>
    </location>
</feature>
<gene>
    <name evidence="2" type="ORF">ElyMa_003589600</name>
</gene>
<feature type="compositionally biased region" description="Acidic residues" evidence="1">
    <location>
        <begin position="155"/>
        <end position="165"/>
    </location>
</feature>
<dbReference type="Pfam" id="PF00612">
    <property type="entry name" value="IQ"/>
    <property type="match status" value="4"/>
</dbReference>
<dbReference type="PANTHER" id="PTHR10699:SF11">
    <property type="entry name" value="IGLOO, ISOFORM A"/>
    <property type="match status" value="1"/>
</dbReference>
<dbReference type="SMART" id="SM00015">
    <property type="entry name" value="IQ"/>
    <property type="match status" value="5"/>
</dbReference>
<dbReference type="PANTHER" id="PTHR10699">
    <property type="entry name" value="NEUROMODULIN"/>
    <property type="match status" value="1"/>
</dbReference>
<dbReference type="Gene3D" id="1.20.5.190">
    <property type="match status" value="2"/>
</dbReference>
<feature type="region of interest" description="Disordered" evidence="1">
    <location>
        <begin position="134"/>
        <end position="165"/>
    </location>
</feature>
<dbReference type="InterPro" id="IPR000048">
    <property type="entry name" value="IQ_motif_EF-hand-BS"/>
</dbReference>
<comment type="caution">
    <text evidence="2">The sequence shown here is derived from an EMBL/GenBank/DDBJ whole genome shotgun (WGS) entry which is preliminary data.</text>
</comment>
<dbReference type="GO" id="GO:0005516">
    <property type="term" value="F:calmodulin binding"/>
    <property type="evidence" value="ECO:0007669"/>
    <property type="project" value="TreeGrafter"/>
</dbReference>
<dbReference type="Proteomes" id="UP000762676">
    <property type="component" value="Unassembled WGS sequence"/>
</dbReference>
<feature type="region of interest" description="Disordered" evidence="1">
    <location>
        <begin position="186"/>
        <end position="225"/>
    </location>
</feature>
<organism evidence="2 3">
    <name type="scientific">Elysia marginata</name>
    <dbReference type="NCBI Taxonomy" id="1093978"/>
    <lineage>
        <taxon>Eukaryota</taxon>
        <taxon>Metazoa</taxon>
        <taxon>Spiralia</taxon>
        <taxon>Lophotrochozoa</taxon>
        <taxon>Mollusca</taxon>
        <taxon>Gastropoda</taxon>
        <taxon>Heterobranchia</taxon>
        <taxon>Euthyneura</taxon>
        <taxon>Panpulmonata</taxon>
        <taxon>Sacoglossa</taxon>
        <taxon>Placobranchoidea</taxon>
        <taxon>Plakobranchidae</taxon>
        <taxon>Elysia</taxon>
    </lineage>
</organism>